<dbReference type="OMA" id="EFICQIL"/>
<organism evidence="2 3">
    <name type="scientific">Ceratopteris richardii</name>
    <name type="common">Triangle waterfern</name>
    <dbReference type="NCBI Taxonomy" id="49495"/>
    <lineage>
        <taxon>Eukaryota</taxon>
        <taxon>Viridiplantae</taxon>
        <taxon>Streptophyta</taxon>
        <taxon>Embryophyta</taxon>
        <taxon>Tracheophyta</taxon>
        <taxon>Polypodiopsida</taxon>
        <taxon>Polypodiidae</taxon>
        <taxon>Polypodiales</taxon>
        <taxon>Pteridineae</taxon>
        <taxon>Pteridaceae</taxon>
        <taxon>Parkerioideae</taxon>
        <taxon>Ceratopteris</taxon>
    </lineage>
</organism>
<keyword evidence="1" id="KW-0812">Transmembrane</keyword>
<proteinExistence type="predicted"/>
<protein>
    <submittedName>
        <fullName evidence="2">Uncharacterized protein</fullName>
    </submittedName>
</protein>
<sequence>MSWKSAQNFSAGHIYRNTLPMDSKIVSRMEMAASCTSSLFPPRGFANLQRTMFRDRSSRWRSTLSICASAAPHGAGEGSDIVDASMATLRWRICRLRSLEATEAPPEEWMEWEKTWYPSYRADVAHTMAELERHVLRIRPGVSLFFLSVAMSSVPVIALLLLRTALQYALSQS</sequence>
<dbReference type="EMBL" id="CM035413">
    <property type="protein sequence ID" value="KAH7431795.1"/>
    <property type="molecule type" value="Genomic_DNA"/>
</dbReference>
<accession>A0A8T2UE40</accession>
<dbReference type="OrthoDB" id="672819at2759"/>
<feature type="transmembrane region" description="Helical" evidence="1">
    <location>
        <begin position="142"/>
        <end position="162"/>
    </location>
</feature>
<evidence type="ECO:0000313" key="2">
    <source>
        <dbReference type="EMBL" id="KAH7431795.1"/>
    </source>
</evidence>
<dbReference type="AlphaFoldDB" id="A0A8T2UE40"/>
<keyword evidence="1" id="KW-1133">Transmembrane helix</keyword>
<dbReference type="PANTHER" id="PTHR33782">
    <property type="entry name" value="OS01G0121600 PROTEIN"/>
    <property type="match status" value="1"/>
</dbReference>
<keyword evidence="3" id="KW-1185">Reference proteome</keyword>
<reference evidence="2" key="1">
    <citation type="submission" date="2021-08" db="EMBL/GenBank/DDBJ databases">
        <title>WGS assembly of Ceratopteris richardii.</title>
        <authorList>
            <person name="Marchant D.B."/>
            <person name="Chen G."/>
            <person name="Jenkins J."/>
            <person name="Shu S."/>
            <person name="Leebens-Mack J."/>
            <person name="Grimwood J."/>
            <person name="Schmutz J."/>
            <person name="Soltis P."/>
            <person name="Soltis D."/>
            <person name="Chen Z.-H."/>
        </authorList>
    </citation>
    <scope>NUCLEOTIDE SEQUENCE</scope>
    <source>
        <strain evidence="2">Whitten #5841</strain>
        <tissue evidence="2">Leaf</tissue>
    </source>
</reference>
<evidence type="ECO:0000256" key="1">
    <source>
        <dbReference type="SAM" id="Phobius"/>
    </source>
</evidence>
<comment type="caution">
    <text evidence="2">The sequence shown here is derived from an EMBL/GenBank/DDBJ whole genome shotgun (WGS) entry which is preliminary data.</text>
</comment>
<evidence type="ECO:0000313" key="3">
    <source>
        <dbReference type="Proteomes" id="UP000825935"/>
    </source>
</evidence>
<keyword evidence="1" id="KW-0472">Membrane</keyword>
<dbReference type="Proteomes" id="UP000825935">
    <property type="component" value="Chromosome 8"/>
</dbReference>
<name>A0A8T2UE40_CERRI</name>
<dbReference type="PANTHER" id="PTHR33782:SF5">
    <property type="entry name" value="MEDIATOR OF RNA POLYMERASE II TRANSCRIPTION SUBUNIT"/>
    <property type="match status" value="1"/>
</dbReference>
<gene>
    <name evidence="2" type="ORF">KP509_08G066900</name>
</gene>